<reference evidence="8" key="1">
    <citation type="submission" date="2016-07" db="EMBL/GenBank/DDBJ databases">
        <title>Nontailed viruses are major unrecognized killers of bacteria in the ocean.</title>
        <authorList>
            <person name="Kauffman K."/>
            <person name="Hussain F."/>
            <person name="Yang J."/>
            <person name="Arevalo P."/>
            <person name="Brown J."/>
            <person name="Cutler M."/>
            <person name="Kelly L."/>
            <person name="Polz M.F."/>
        </authorList>
    </citation>
    <scope>NUCLEOTIDE SEQUENCE [LARGE SCALE GENOMIC DNA]</scope>
    <source>
        <strain evidence="8">10N.261.51.B8</strain>
    </source>
</reference>
<evidence type="ECO:0000313" key="8">
    <source>
        <dbReference type="Proteomes" id="UP000235746"/>
    </source>
</evidence>
<dbReference type="GO" id="GO:0042597">
    <property type="term" value="C:periplasmic space"/>
    <property type="evidence" value="ECO:0007669"/>
    <property type="project" value="UniProtKB-SubCell"/>
</dbReference>
<evidence type="ECO:0000256" key="1">
    <source>
        <dbReference type="ARBA" id="ARBA00022448"/>
    </source>
</evidence>
<dbReference type="GO" id="GO:0031419">
    <property type="term" value="F:cobalamin binding"/>
    <property type="evidence" value="ECO:0007669"/>
    <property type="project" value="InterPro"/>
</dbReference>
<evidence type="ECO:0000256" key="3">
    <source>
        <dbReference type="ARBA" id="ARBA00022764"/>
    </source>
</evidence>
<sequence length="294" mass="33217" precursor="true">MKPSQLITRCTALTFTLSFCLWTPASFATDITTDITTEIVTAERVISLAPHATELAYSAGLGDNLIAVSERSDYPPQADKLEKVANYQGIKVEKIIALQPDLILAWPAGNPPRELAKLEQFGFNIYYSKTKSLDSIATNIEQLSQYASDPSIGENNAQQYREQLNALRLKYKDAEPVNYFYQLSEKPIITVAQGHWPSEVFEFCGGHNIFEDSASPYPQVGIEQVVLRKPQVIFTSQHAIENGTMWQTWEDEIPAVAQNQIWSLNSDWINRPTTRTLKAIQQVCDFFDRARQNH</sequence>
<comment type="caution">
    <text evidence="7">The sequence shown here is derived from an EMBL/GenBank/DDBJ whole genome shotgun (WGS) entry which is preliminary data.</text>
</comment>
<keyword evidence="1 5" id="KW-0813">Transport</keyword>
<dbReference type="InterPro" id="IPR023544">
    <property type="entry name" value="ABC_transptr_vit_B12-bd"/>
</dbReference>
<organism evidence="7 8">
    <name type="scientific">Vibrio lentus</name>
    <dbReference type="NCBI Taxonomy" id="136468"/>
    <lineage>
        <taxon>Bacteria</taxon>
        <taxon>Pseudomonadati</taxon>
        <taxon>Pseudomonadota</taxon>
        <taxon>Gammaproteobacteria</taxon>
        <taxon>Vibrionales</taxon>
        <taxon>Vibrionaceae</taxon>
        <taxon>Vibrio</taxon>
    </lineage>
</organism>
<keyword evidence="2 5" id="KW-0732">Signal</keyword>
<dbReference type="InterPro" id="IPR050902">
    <property type="entry name" value="ABC_Transporter_SBP"/>
</dbReference>
<dbReference type="Pfam" id="PF01497">
    <property type="entry name" value="Peripla_BP_2"/>
    <property type="match status" value="1"/>
</dbReference>
<dbReference type="NCBIfam" id="NF038402">
    <property type="entry name" value="TroA_like"/>
    <property type="match status" value="1"/>
</dbReference>
<comment type="caution">
    <text evidence="5">Lacks conserved residue(s) required for the propagation of feature annotation.</text>
</comment>
<evidence type="ECO:0000256" key="2">
    <source>
        <dbReference type="ARBA" id="ARBA00022729"/>
    </source>
</evidence>
<dbReference type="EMBL" id="MCYL01000046">
    <property type="protein sequence ID" value="PML52929.1"/>
    <property type="molecule type" value="Genomic_DNA"/>
</dbReference>
<dbReference type="AlphaFoldDB" id="A0A2N7I9F0"/>
<dbReference type="GO" id="GO:0071281">
    <property type="term" value="P:cellular response to iron ion"/>
    <property type="evidence" value="ECO:0007669"/>
    <property type="project" value="TreeGrafter"/>
</dbReference>
<evidence type="ECO:0000259" key="6">
    <source>
        <dbReference type="PROSITE" id="PS50983"/>
    </source>
</evidence>
<feature type="chain" id="PRO_5015013736" description="Vitamin B12-binding protein" evidence="5">
    <location>
        <begin position="29"/>
        <end position="294"/>
    </location>
</feature>
<feature type="domain" description="Fe/B12 periplasmic-binding" evidence="6">
    <location>
        <begin position="44"/>
        <end position="291"/>
    </location>
</feature>
<dbReference type="HAMAP" id="MF_01000">
    <property type="entry name" value="BtuF"/>
    <property type="match status" value="1"/>
</dbReference>
<evidence type="ECO:0000256" key="5">
    <source>
        <dbReference type="HAMAP-Rule" id="MF_01000"/>
    </source>
</evidence>
<dbReference type="PANTHER" id="PTHR30535">
    <property type="entry name" value="VITAMIN B12-BINDING PROTEIN"/>
    <property type="match status" value="1"/>
</dbReference>
<feature type="site" description="Important for BtuC binding" evidence="5">
    <location>
        <position position="93"/>
    </location>
</feature>
<dbReference type="CDD" id="cd01144">
    <property type="entry name" value="BtuF"/>
    <property type="match status" value="1"/>
</dbReference>
<feature type="site" description="Important for BtuC binding" evidence="5">
    <location>
        <position position="223"/>
    </location>
</feature>
<dbReference type="Gene3D" id="3.40.50.1980">
    <property type="entry name" value="Nitrogenase molybdenum iron protein domain"/>
    <property type="match status" value="2"/>
</dbReference>
<comment type="subunit">
    <text evidence="5">The complex is composed of two ATP-binding proteins (BtuD), two transmembrane proteins (BtuC) and a solute-binding protein (BtuF).</text>
</comment>
<dbReference type="RefSeq" id="WP_102558811.1">
    <property type="nucleotide sequence ID" value="NZ_MCYL01000046.1"/>
</dbReference>
<dbReference type="Proteomes" id="UP000235746">
    <property type="component" value="Unassembled WGS sequence"/>
</dbReference>
<keyword evidence="3 5" id="KW-0574">Periplasm</keyword>
<dbReference type="SUPFAM" id="SSF53807">
    <property type="entry name" value="Helical backbone' metal receptor"/>
    <property type="match status" value="1"/>
</dbReference>
<comment type="similarity">
    <text evidence="5">Belongs to the BtuF family.</text>
</comment>
<evidence type="ECO:0000256" key="4">
    <source>
        <dbReference type="ARBA" id="ARBA00023157"/>
    </source>
</evidence>
<dbReference type="PROSITE" id="PS50983">
    <property type="entry name" value="FE_B12_PBP"/>
    <property type="match status" value="1"/>
</dbReference>
<dbReference type="NCBIfam" id="NF002894">
    <property type="entry name" value="PRK03379.1"/>
    <property type="match status" value="1"/>
</dbReference>
<dbReference type="InterPro" id="IPR002491">
    <property type="entry name" value="ABC_transptr_periplasmic_BD"/>
</dbReference>
<accession>A0A2N7I9F0</accession>
<comment type="function">
    <text evidence="5">Part of the ABC transporter complex BtuCDF involved in vitamin B12 import. Binds vitamin B12 and delivers it to the periplasmic surface of BtuC.</text>
</comment>
<name>A0A2N7I9F0_9VIBR</name>
<dbReference type="InterPro" id="IPR054828">
    <property type="entry name" value="Vit_B12_bind_prot"/>
</dbReference>
<protein>
    <recommendedName>
        <fullName evidence="5">Vitamin B12-binding protein</fullName>
    </recommendedName>
</protein>
<keyword evidence="4" id="KW-1015">Disulfide bond</keyword>
<evidence type="ECO:0000313" key="7">
    <source>
        <dbReference type="EMBL" id="PML52929.1"/>
    </source>
</evidence>
<dbReference type="GO" id="GO:0015889">
    <property type="term" value="P:cobalamin transport"/>
    <property type="evidence" value="ECO:0007669"/>
    <property type="project" value="UniProtKB-UniRule"/>
</dbReference>
<dbReference type="PANTHER" id="PTHR30535:SF34">
    <property type="entry name" value="MOLYBDATE-BINDING PROTEIN MOLA"/>
    <property type="match status" value="1"/>
</dbReference>
<gene>
    <name evidence="5" type="primary">btuF</name>
    <name evidence="7" type="ORF">BCT74_12890</name>
</gene>
<proteinExistence type="inferred from homology"/>
<feature type="signal peptide" evidence="5">
    <location>
        <begin position="1"/>
        <end position="28"/>
    </location>
</feature>
<comment type="subcellular location">
    <subcellularLocation>
        <location evidence="5">Periplasm</location>
    </subcellularLocation>
</comment>